<dbReference type="Proteomes" id="UP000053815">
    <property type="component" value="Unassembled WGS sequence"/>
</dbReference>
<dbReference type="PROSITE" id="PS50090">
    <property type="entry name" value="MYB_LIKE"/>
    <property type="match status" value="2"/>
</dbReference>
<feature type="domain" description="Myb-like" evidence="2">
    <location>
        <begin position="111"/>
        <end position="161"/>
    </location>
</feature>
<gene>
    <name evidence="3" type="ORF">MAM1_0027c02214</name>
</gene>
<dbReference type="SUPFAM" id="SSF46689">
    <property type="entry name" value="Homeodomain-like"/>
    <property type="match status" value="2"/>
</dbReference>
<dbReference type="AlphaFoldDB" id="A0A0C9MIB2"/>
<dbReference type="EMBL" id="DF836316">
    <property type="protein sequence ID" value="GAN02767.1"/>
    <property type="molecule type" value="Genomic_DNA"/>
</dbReference>
<proteinExistence type="predicted"/>
<feature type="region of interest" description="Disordered" evidence="1">
    <location>
        <begin position="25"/>
        <end position="125"/>
    </location>
</feature>
<accession>A0A0C9MIB2</accession>
<protein>
    <recommendedName>
        <fullName evidence="2">Myb-like domain-containing protein</fullName>
    </recommendedName>
</protein>
<dbReference type="OrthoDB" id="2143914at2759"/>
<dbReference type="InterPro" id="IPR009057">
    <property type="entry name" value="Homeodomain-like_sf"/>
</dbReference>
<evidence type="ECO:0000313" key="3">
    <source>
        <dbReference type="EMBL" id="GAN02767.1"/>
    </source>
</evidence>
<dbReference type="STRING" id="91626.A0A0C9MIB2"/>
<evidence type="ECO:0000313" key="4">
    <source>
        <dbReference type="Proteomes" id="UP000053815"/>
    </source>
</evidence>
<name>A0A0C9MIB2_9FUNG</name>
<sequence>MDIKRLLCSQQSIETSNLYVPEQKSTIQFHQRQPSWSSSSCSSSPGSPTSSSSGLSYYSIPSSPEIGIPSSPMTTSASTAPSPPDHTATTAATVSENAGPIAQRSNNNRHMHSQTRTPWSSEEDQLLQQGYSQGLSWAMISTVYLPHRSRGCCWGRFKTLQAKSLEQREWSDSEDRLLMLAIKKNSRLFKQAWKAVAQDMGNRNWKECEMRSTKVGSSSIIKKKTSRQS</sequence>
<dbReference type="InterPro" id="IPR001005">
    <property type="entry name" value="SANT/Myb"/>
</dbReference>
<dbReference type="CDD" id="cd00167">
    <property type="entry name" value="SANT"/>
    <property type="match status" value="1"/>
</dbReference>
<feature type="compositionally biased region" description="Low complexity" evidence="1">
    <location>
        <begin position="34"/>
        <end position="93"/>
    </location>
</feature>
<dbReference type="Pfam" id="PF13921">
    <property type="entry name" value="Myb_DNA-bind_6"/>
    <property type="match status" value="1"/>
</dbReference>
<organism evidence="3">
    <name type="scientific">Mucor ambiguus</name>
    <dbReference type="NCBI Taxonomy" id="91626"/>
    <lineage>
        <taxon>Eukaryota</taxon>
        <taxon>Fungi</taxon>
        <taxon>Fungi incertae sedis</taxon>
        <taxon>Mucoromycota</taxon>
        <taxon>Mucoromycotina</taxon>
        <taxon>Mucoromycetes</taxon>
        <taxon>Mucorales</taxon>
        <taxon>Mucorineae</taxon>
        <taxon>Mucoraceae</taxon>
        <taxon>Mucor</taxon>
    </lineage>
</organism>
<keyword evidence="4" id="KW-1185">Reference proteome</keyword>
<dbReference type="Gene3D" id="1.10.10.60">
    <property type="entry name" value="Homeodomain-like"/>
    <property type="match status" value="2"/>
</dbReference>
<evidence type="ECO:0000259" key="2">
    <source>
        <dbReference type="PROSITE" id="PS50090"/>
    </source>
</evidence>
<evidence type="ECO:0000256" key="1">
    <source>
        <dbReference type="SAM" id="MobiDB-lite"/>
    </source>
</evidence>
<reference evidence="3" key="1">
    <citation type="submission" date="2014-09" db="EMBL/GenBank/DDBJ databases">
        <title>Draft genome sequence of an oleaginous Mucoromycotina fungus Mucor ambiguus NBRC6742.</title>
        <authorList>
            <person name="Takeda I."/>
            <person name="Yamane N."/>
            <person name="Morita T."/>
            <person name="Tamano K."/>
            <person name="Machida M."/>
            <person name="Baker S."/>
            <person name="Koike H."/>
        </authorList>
    </citation>
    <scope>NUCLEOTIDE SEQUENCE</scope>
    <source>
        <strain evidence="3">NBRC 6742</strain>
    </source>
</reference>
<dbReference type="SMART" id="SM00717">
    <property type="entry name" value="SANT"/>
    <property type="match status" value="2"/>
</dbReference>
<feature type="domain" description="Myb-like" evidence="2">
    <location>
        <begin position="162"/>
        <end position="211"/>
    </location>
</feature>